<evidence type="ECO:0000313" key="3">
    <source>
        <dbReference type="Proteomes" id="UP000663828"/>
    </source>
</evidence>
<protein>
    <submittedName>
        <fullName evidence="2">Uncharacterized protein</fullName>
    </submittedName>
</protein>
<accession>A0A816BQR8</accession>
<comment type="caution">
    <text evidence="2">The sequence shown here is derived from an EMBL/GenBank/DDBJ whole genome shotgun (WGS) entry which is preliminary data.</text>
</comment>
<proteinExistence type="predicted"/>
<feature type="chain" id="PRO_5032865226" evidence="1">
    <location>
        <begin position="19"/>
        <end position="880"/>
    </location>
</feature>
<reference evidence="2" key="1">
    <citation type="submission" date="2021-02" db="EMBL/GenBank/DDBJ databases">
        <authorList>
            <person name="Nowell W R."/>
        </authorList>
    </citation>
    <scope>NUCLEOTIDE SEQUENCE</scope>
</reference>
<feature type="non-terminal residue" evidence="2">
    <location>
        <position position="880"/>
    </location>
</feature>
<gene>
    <name evidence="2" type="ORF">XAT740_LOCUS48869</name>
</gene>
<evidence type="ECO:0000256" key="1">
    <source>
        <dbReference type="SAM" id="SignalP"/>
    </source>
</evidence>
<keyword evidence="3" id="KW-1185">Reference proteome</keyword>
<name>A0A816BQR8_ADIRI</name>
<feature type="signal peptide" evidence="1">
    <location>
        <begin position="1"/>
        <end position="18"/>
    </location>
</feature>
<sequence length="880" mass="94817">MSLYVFLFFCTLIHLSFTSITIDDPSDYINLANDAVDNAITADYNVMPTMYLKSSLKSTRSFTTNGSALSISYETISATGNDTSVIVVGNGAQLNMSFVNIYKQGYSSDLLQASFFGVNAAINVQNGSSSYFDHLNITTHNGAANIYSYGNGSYVYIENSVLYSSGPAAHGLYAGGYGTIVGNYISHYSGGNRCSSFSGDSPAGYVIVSNSIAHTSGIGSAIFYALGTITATNVIGRAERSPALFSDGPQISTFINCHLTAGLLGGTVIFSSMIRQNGAMVSFINSRLTTLGNIMPALWFGNVIATAYLFNTVINTTSGILITANYSQVTQEFNYYAGYADNSNLLPAIVNVTVAQCNLNGSLIAYNGSSISWTLIQYSNWSGDAYSGYGQSFISVSLDFTSTWTLTGNTALQNISSAVVNLTNIISNGYNITYDSNSTANNWLNGSIMSLIGGGQLMPYSLLQQQPQKQEQQQSSVAASSAVCSQNISFILFLLITSVQSLTCPNGQLACGTVGCYDPNTQGCSASGSSIQCINSCNGTCYSSSQYCYNNTKVCNNGESICNVKTYGYFQSYPIGLNCYNSSQLICGNDTLCSPLYACGTQCLTNYYSTCANNQTVCPGFYFWNYYYTNRYVNVCGSQKTCYDNTTSVCLNGTTVCQGLNSRLCGSTCYNPDAQTCTNGIVSCINSCNGTCYSSSQYCYNNTKVCNNGESVCNVKTYGYFQSYPTGLNCYNSSQLICGNDTLCSPFYACGTQCLTNYNSTCANNQTVCPGFYFWNYYYRNQYLNVCGSQKTCYDNTTSVCLNGTTVCQGLNSRLCGSTCYNPDAQTCTNGIVRCINSCNGTCYSSSQYCYNNTKVCNNGESVCNVKTYGYFQSYPTGLN</sequence>
<dbReference type="EMBL" id="CAJNOR010007102">
    <property type="protein sequence ID" value="CAF1610764.1"/>
    <property type="molecule type" value="Genomic_DNA"/>
</dbReference>
<organism evidence="2 3">
    <name type="scientific">Adineta ricciae</name>
    <name type="common">Rotifer</name>
    <dbReference type="NCBI Taxonomy" id="249248"/>
    <lineage>
        <taxon>Eukaryota</taxon>
        <taxon>Metazoa</taxon>
        <taxon>Spiralia</taxon>
        <taxon>Gnathifera</taxon>
        <taxon>Rotifera</taxon>
        <taxon>Eurotatoria</taxon>
        <taxon>Bdelloidea</taxon>
        <taxon>Adinetida</taxon>
        <taxon>Adinetidae</taxon>
        <taxon>Adineta</taxon>
    </lineage>
</organism>
<dbReference type="Proteomes" id="UP000663828">
    <property type="component" value="Unassembled WGS sequence"/>
</dbReference>
<evidence type="ECO:0000313" key="2">
    <source>
        <dbReference type="EMBL" id="CAF1610764.1"/>
    </source>
</evidence>
<dbReference type="AlphaFoldDB" id="A0A816BQR8"/>
<keyword evidence="1" id="KW-0732">Signal</keyword>